<dbReference type="InterPro" id="IPR042229">
    <property type="entry name" value="Listeria/Bacterioides_rpt_sf"/>
</dbReference>
<dbReference type="GO" id="GO:0030313">
    <property type="term" value="C:cell envelope"/>
    <property type="evidence" value="ECO:0007669"/>
    <property type="project" value="UniProtKB-SubCell"/>
</dbReference>
<evidence type="ECO:0000259" key="2">
    <source>
        <dbReference type="SMART" id="SM00495"/>
    </source>
</evidence>
<dbReference type="EMBL" id="JADINF010000090">
    <property type="protein sequence ID" value="MBO8424097.1"/>
    <property type="molecule type" value="Genomic_DNA"/>
</dbReference>
<feature type="domain" description="Chitin-binding type-3" evidence="2">
    <location>
        <begin position="615"/>
        <end position="658"/>
    </location>
</feature>
<dbReference type="PANTHER" id="PTHR45661:SF3">
    <property type="entry name" value="IG-LIKE DOMAIN-CONTAINING PROTEIN"/>
    <property type="match status" value="1"/>
</dbReference>
<dbReference type="PANTHER" id="PTHR45661">
    <property type="entry name" value="SURFACE ANTIGEN"/>
    <property type="match status" value="1"/>
</dbReference>
<accession>A0A940DH85</accession>
<dbReference type="SMART" id="SM00495">
    <property type="entry name" value="ChtBD3"/>
    <property type="match status" value="1"/>
</dbReference>
<dbReference type="GO" id="GO:0005975">
    <property type="term" value="P:carbohydrate metabolic process"/>
    <property type="evidence" value="ECO:0007669"/>
    <property type="project" value="InterPro"/>
</dbReference>
<dbReference type="PROSITE" id="PS51257">
    <property type="entry name" value="PROKAR_LIPOPROTEIN"/>
    <property type="match status" value="1"/>
</dbReference>
<dbReference type="InterPro" id="IPR026906">
    <property type="entry name" value="LRR_5"/>
</dbReference>
<dbReference type="Gene3D" id="2.60.40.4270">
    <property type="entry name" value="Listeria-Bacteroides repeat domain"/>
    <property type="match status" value="2"/>
</dbReference>
<dbReference type="Gene3D" id="3.40.50.12480">
    <property type="match status" value="1"/>
</dbReference>
<dbReference type="AlphaFoldDB" id="A0A940DH85"/>
<dbReference type="InterPro" id="IPR013378">
    <property type="entry name" value="InlB-like_B-rpt"/>
</dbReference>
<dbReference type="GO" id="GO:0005576">
    <property type="term" value="C:extracellular region"/>
    <property type="evidence" value="ECO:0007669"/>
    <property type="project" value="InterPro"/>
</dbReference>
<dbReference type="InterPro" id="IPR053139">
    <property type="entry name" value="Surface_bspA-like"/>
</dbReference>
<comment type="caution">
    <text evidence="3">The sequence shown here is derived from an EMBL/GenBank/DDBJ whole genome shotgun (WGS) entry which is preliminary data.</text>
</comment>
<dbReference type="NCBIfam" id="TIGR02543">
    <property type="entry name" value="List_Bact_rpt"/>
    <property type="match status" value="1"/>
</dbReference>
<comment type="subcellular location">
    <subcellularLocation>
        <location evidence="1">Cell envelope</location>
    </subcellularLocation>
</comment>
<sequence length="1151" mass="126690">MRKSKLIFLIISIALIAAVIVGCTNENESEYTLELNPNTSAAYYDAAADAYVFTQGDIDWSAFSFFVYDANGSVVDNVKVTESMISADDKAKVAEAGTNTVTIIYQGARLYITMKIVPKVEVVYYTVTYNAGKGGFSGSGITTETDADGNTLYKIEYADGHIGVLEQPVRAGYDFVGWYVSDNFTGAKVVAPYTVTRDIVFYAKWSDQRKYSVRYDSYLETRYDGQVSKSDGIEHGNSVQLISAPEKTGYEFKGYYVLGADETFDAATTKFIPADAEDKSVEVTSDLVVRLYYEVKIITLTYISEEWDENTVVYGVPVEYKLNVTIYNGNYLSGWCYVAEVAYNTLLTSGMDPVPEIDEVPGSEGSWIDTATGKEPVYSRATKDMIILAVYEANTYTMYFYYDENFTTPITDTNNRQIVRTAEYGKTIEAPPAIPEKEGHTGVWMTLQGSSLVETDIASLVMYDDVNVCVRYTPIPYEIKFYYTAPGSGEDTVKTYVFPYGYTIESVPEELYNEIAGYYPEKYYSVEWYSNRSLDVSKLVSFPQYVKGAVSFYAKPVELPYTVVFRVDNGSDVISEEKEVMRGAFVIPPEIIFDESSENAGYEIIGWRTRNPDKFSVYDPSATYSAGNYVYYNGSFYICNATVQGVAPSVSGGSWSLDDEGIWDIYLFATIGTTGIQIDDFHEYNADPLYDRAFYPMLESKKYNVTFMNMTSVGGTAETGYVNEFTSVGSYVFSHGNQYIMNELDAVSAAISGNAPVYTDETVSSDFVFDGWYTDPEFATLKVDFSSGYYDFKEDTVFYARWIDRLRGTDGLIYTPVYGVDGTTVVSYTVTGFRPAAAEYSYIDVRIPENYNGAPVTAIADNAFSDLSKTVFVTSVSLSDSVTDIGDNAFAAFFALETFELGDSSAFVFENGALYSADLSVLYRLAPAYAYATAYVLPDSVTEIKGGAFAYCASLVEFSAGDASELTKIGSYAFDGCESLLSVTLPDSLGEIGEYTFRDCYKLENISGGNGLRVVGYAAFEDVIGALTVSADGRYVSVGKVLVSYVGDDIALVLEDEFVAIAAGAFADSTELVSVTVALNSDLEYIGERAFEGAFGLNTFRFEGASKVAAAPEAFYGISSSAALRVSAALLDEYKADMAYADVFEESIFAI</sequence>
<evidence type="ECO:0000313" key="3">
    <source>
        <dbReference type="EMBL" id="MBO8424097.1"/>
    </source>
</evidence>
<dbReference type="InterPro" id="IPR032675">
    <property type="entry name" value="LRR_dom_sf"/>
</dbReference>
<dbReference type="Gene3D" id="3.80.10.10">
    <property type="entry name" value="Ribonuclease Inhibitor"/>
    <property type="match status" value="1"/>
</dbReference>
<dbReference type="InterPro" id="IPR003610">
    <property type="entry name" value="CBM5/12"/>
</dbReference>
<reference evidence="3" key="2">
    <citation type="journal article" date="2021" name="PeerJ">
        <title>Extensive microbial diversity within the chicken gut microbiome revealed by metagenomics and culture.</title>
        <authorList>
            <person name="Gilroy R."/>
            <person name="Ravi A."/>
            <person name="Getino M."/>
            <person name="Pursley I."/>
            <person name="Horton D.L."/>
            <person name="Alikhan N.F."/>
            <person name="Baker D."/>
            <person name="Gharbi K."/>
            <person name="Hall N."/>
            <person name="Watson M."/>
            <person name="Adriaenssens E.M."/>
            <person name="Foster-Nyarko E."/>
            <person name="Jarju S."/>
            <person name="Secka A."/>
            <person name="Antonio M."/>
            <person name="Oren A."/>
            <person name="Chaudhuri R.R."/>
            <person name="La Ragione R."/>
            <person name="Hildebrand F."/>
            <person name="Pallen M.J."/>
        </authorList>
    </citation>
    <scope>NUCLEOTIDE SEQUENCE</scope>
    <source>
        <strain evidence="3">517</strain>
    </source>
</reference>
<dbReference type="SUPFAM" id="SSF52058">
    <property type="entry name" value="L domain-like"/>
    <property type="match status" value="1"/>
</dbReference>
<reference evidence="3" key="1">
    <citation type="submission" date="2020-10" db="EMBL/GenBank/DDBJ databases">
        <authorList>
            <person name="Gilroy R."/>
        </authorList>
    </citation>
    <scope>NUCLEOTIDE SEQUENCE</scope>
    <source>
        <strain evidence="3">517</strain>
    </source>
</reference>
<evidence type="ECO:0000313" key="4">
    <source>
        <dbReference type="Proteomes" id="UP000727857"/>
    </source>
</evidence>
<dbReference type="GO" id="GO:0030246">
    <property type="term" value="F:carbohydrate binding"/>
    <property type="evidence" value="ECO:0007669"/>
    <property type="project" value="InterPro"/>
</dbReference>
<dbReference type="Pfam" id="PF13306">
    <property type="entry name" value="LRR_5"/>
    <property type="match status" value="3"/>
</dbReference>
<name>A0A940DH85_9FIRM</name>
<dbReference type="GO" id="GO:0004553">
    <property type="term" value="F:hydrolase activity, hydrolyzing O-glycosyl compounds"/>
    <property type="evidence" value="ECO:0007669"/>
    <property type="project" value="InterPro"/>
</dbReference>
<proteinExistence type="predicted"/>
<dbReference type="Pfam" id="PF09479">
    <property type="entry name" value="Flg_new"/>
    <property type="match status" value="3"/>
</dbReference>
<protein>
    <submittedName>
        <fullName evidence="3">Leucine-rich repeat protein</fullName>
    </submittedName>
</protein>
<gene>
    <name evidence="3" type="ORF">IAB16_03690</name>
</gene>
<organism evidence="3 4">
    <name type="scientific">Candidatus Stercoripulliclostridium pullicola</name>
    <dbReference type="NCBI Taxonomy" id="2840953"/>
    <lineage>
        <taxon>Bacteria</taxon>
        <taxon>Bacillati</taxon>
        <taxon>Bacillota</taxon>
        <taxon>Clostridia</taxon>
        <taxon>Eubacteriales</taxon>
        <taxon>Candidatus Stercoripulliclostridium</taxon>
    </lineage>
</organism>
<dbReference type="Gene3D" id="2.10.10.20">
    <property type="entry name" value="Carbohydrate-binding module superfamily 5/12"/>
    <property type="match status" value="1"/>
</dbReference>
<evidence type="ECO:0000256" key="1">
    <source>
        <dbReference type="ARBA" id="ARBA00004196"/>
    </source>
</evidence>
<dbReference type="Proteomes" id="UP000727857">
    <property type="component" value="Unassembled WGS sequence"/>
</dbReference>